<evidence type="ECO:0000256" key="2">
    <source>
        <dbReference type="ARBA" id="ARBA00022908"/>
    </source>
</evidence>
<dbReference type="InterPro" id="IPR011010">
    <property type="entry name" value="DNA_brk_join_enz"/>
</dbReference>
<geneLocation type="plasmid" evidence="9 10">
    <name>pLlyPCM2298_2</name>
</geneLocation>
<sequence length="291" mass="33433">MTKNTYIENYMAYQKSTDKSPATLASYRSDLMQFAIWFESINKVEMGLVNITPTDTRQYKQQLIDSNLRPQTINRRLLSLKYFLEWGWDTKRIKYRFPLPKTVKQSQVIPKWLTKLQQNQLLRHIEHHGNTRDLAIVKILLNTGLRVSELCSIRWAHIVMSDRKGKLLVNAGKGCKYREVPLNKDARQAFLDLDQKTHAGSDAYVFLGQRGVLSPRAIQLLLKRLNIPAELGAISPHQFRHTFCKNLVDAGISLEKVASLAGHERLDTTKLYCHPSFADLSDAVERIGELD</sequence>
<dbReference type="CDD" id="cd00397">
    <property type="entry name" value="DNA_BRE_C"/>
    <property type="match status" value="1"/>
</dbReference>
<keyword evidence="10" id="KW-1185">Reference proteome</keyword>
<evidence type="ECO:0000313" key="10">
    <source>
        <dbReference type="Proteomes" id="UP001057474"/>
    </source>
</evidence>
<dbReference type="RefSeq" id="WP_252582480.1">
    <property type="nucleotide sequence ID" value="NZ_CP071528.1"/>
</dbReference>
<keyword evidence="4" id="KW-0233">DNA recombination</keyword>
<organism evidence="9 10">
    <name type="scientific">Legionella lytica</name>
    <dbReference type="NCBI Taxonomy" id="96232"/>
    <lineage>
        <taxon>Bacteria</taxon>
        <taxon>Pseudomonadati</taxon>
        <taxon>Pseudomonadota</taxon>
        <taxon>Gammaproteobacteria</taxon>
        <taxon>Legionellales</taxon>
        <taxon>Legionellaceae</taxon>
        <taxon>Legionella</taxon>
    </lineage>
</organism>
<dbReference type="InterPro" id="IPR044068">
    <property type="entry name" value="CB"/>
</dbReference>
<evidence type="ECO:0000259" key="7">
    <source>
        <dbReference type="PROSITE" id="PS51900"/>
    </source>
</evidence>
<dbReference type="Proteomes" id="UP001057474">
    <property type="component" value="Plasmid pLlyPCM2298_2"/>
</dbReference>
<dbReference type="PROSITE" id="PS51898">
    <property type="entry name" value="TYR_RECOMBINASE"/>
    <property type="match status" value="1"/>
</dbReference>
<evidence type="ECO:0000256" key="4">
    <source>
        <dbReference type="ARBA" id="ARBA00023172"/>
    </source>
</evidence>
<dbReference type="Gene3D" id="1.10.443.10">
    <property type="entry name" value="Intergrase catalytic core"/>
    <property type="match status" value="1"/>
</dbReference>
<comment type="similarity">
    <text evidence="1">Belongs to the 'phage' integrase family.</text>
</comment>
<dbReference type="Pfam" id="PF02899">
    <property type="entry name" value="Phage_int_SAM_1"/>
    <property type="match status" value="1"/>
</dbReference>
<dbReference type="SUPFAM" id="SSF56349">
    <property type="entry name" value="DNA breaking-rejoining enzymes"/>
    <property type="match status" value="1"/>
</dbReference>
<dbReference type="Gene3D" id="1.10.150.130">
    <property type="match status" value="1"/>
</dbReference>
<dbReference type="EMBL" id="CP071529">
    <property type="protein sequence ID" value="USQ15603.1"/>
    <property type="molecule type" value="Genomic_DNA"/>
</dbReference>
<keyword evidence="9" id="KW-0614">Plasmid</keyword>
<reference evidence="9" key="1">
    <citation type="submission" date="2021-03" db="EMBL/GenBank/DDBJ databases">
        <title>Legionella lytica PCM 2298.</title>
        <authorList>
            <person name="Koper P."/>
        </authorList>
    </citation>
    <scope>NUCLEOTIDE SEQUENCE</scope>
    <source>
        <strain evidence="9">PCM 2298</strain>
        <plasmid evidence="8">pLlyPCM2298_1</plasmid>
        <plasmid evidence="9">pLlyPCM2298_2</plasmid>
    </source>
</reference>
<evidence type="ECO:0000256" key="3">
    <source>
        <dbReference type="ARBA" id="ARBA00023125"/>
    </source>
</evidence>
<evidence type="ECO:0000256" key="1">
    <source>
        <dbReference type="ARBA" id="ARBA00008857"/>
    </source>
</evidence>
<feature type="domain" description="Core-binding (CB)" evidence="7">
    <location>
        <begin position="1"/>
        <end position="88"/>
    </location>
</feature>
<dbReference type="InterPro" id="IPR002104">
    <property type="entry name" value="Integrase_catalytic"/>
</dbReference>
<protein>
    <submittedName>
        <fullName evidence="9">Tyrosine-type recombinase/integrase</fullName>
    </submittedName>
</protein>
<dbReference type="InterPro" id="IPR004107">
    <property type="entry name" value="Integrase_SAM-like_N"/>
</dbReference>
<keyword evidence="2" id="KW-0229">DNA integration</keyword>
<keyword evidence="3 5" id="KW-0238">DNA-binding</keyword>
<dbReference type="EMBL" id="CP071528">
    <property type="protein sequence ID" value="USQ15244.1"/>
    <property type="molecule type" value="Genomic_DNA"/>
</dbReference>
<dbReference type="PANTHER" id="PTHR30349:SF64">
    <property type="entry name" value="PROPHAGE INTEGRASE INTD-RELATED"/>
    <property type="match status" value="1"/>
</dbReference>
<dbReference type="PROSITE" id="PS51900">
    <property type="entry name" value="CB"/>
    <property type="match status" value="1"/>
</dbReference>
<dbReference type="Proteomes" id="UP001057474">
    <property type="component" value="Plasmid pLlyPCM2298_1"/>
</dbReference>
<accession>A0ABY4YD92</accession>
<evidence type="ECO:0000313" key="9">
    <source>
        <dbReference type="EMBL" id="USQ15603.1"/>
    </source>
</evidence>
<dbReference type="PANTHER" id="PTHR30349">
    <property type="entry name" value="PHAGE INTEGRASE-RELATED"/>
    <property type="match status" value="1"/>
</dbReference>
<dbReference type="InterPro" id="IPR013762">
    <property type="entry name" value="Integrase-like_cat_sf"/>
</dbReference>
<geneLocation type="plasmid" evidence="8 10">
    <name>pLlyPCM2298_1</name>
</geneLocation>
<dbReference type="InterPro" id="IPR010998">
    <property type="entry name" value="Integrase_recombinase_N"/>
</dbReference>
<evidence type="ECO:0000313" key="8">
    <source>
        <dbReference type="EMBL" id="USQ15244.1"/>
    </source>
</evidence>
<name>A0ABY4YD92_9GAMM</name>
<dbReference type="InterPro" id="IPR050090">
    <property type="entry name" value="Tyrosine_recombinase_XerCD"/>
</dbReference>
<evidence type="ECO:0000256" key="5">
    <source>
        <dbReference type="PROSITE-ProRule" id="PRU01248"/>
    </source>
</evidence>
<gene>
    <name evidence="8" type="ORF">J2N86_14870</name>
    <name evidence="9" type="ORF">J2N86_15770</name>
</gene>
<proteinExistence type="inferred from homology"/>
<feature type="domain" description="Tyr recombinase" evidence="6">
    <location>
        <begin position="108"/>
        <end position="285"/>
    </location>
</feature>
<dbReference type="Pfam" id="PF00589">
    <property type="entry name" value="Phage_integrase"/>
    <property type="match status" value="1"/>
</dbReference>
<evidence type="ECO:0000259" key="6">
    <source>
        <dbReference type="PROSITE" id="PS51898"/>
    </source>
</evidence>